<protein>
    <submittedName>
        <fullName evidence="3">Mannnose-binding lectin</fullName>
    </submittedName>
</protein>
<proteinExistence type="evidence at transcript level"/>
<dbReference type="InterPro" id="IPR001304">
    <property type="entry name" value="C-type_lectin-like"/>
</dbReference>
<dbReference type="PANTHER" id="PTHR21407:SF5">
    <property type="entry name" value="HL04814P"/>
    <property type="match status" value="1"/>
</dbReference>
<evidence type="ECO:0000259" key="2">
    <source>
        <dbReference type="PROSITE" id="PS50041"/>
    </source>
</evidence>
<evidence type="ECO:0000256" key="1">
    <source>
        <dbReference type="SAM" id="SignalP"/>
    </source>
</evidence>
<reference evidence="3" key="1">
    <citation type="journal article" date="2019" name="Fish Shellfish Immunol.">
        <title>Characterization and functional analysis of a novel mannose-binding lectin from the swimming crab Portunus trituberculatus.</title>
        <authorList>
            <person name="Zhang M."/>
            <person name="Liu Y."/>
            <person name="Song C."/>
            <person name="Ning J."/>
            <person name="Cui Z."/>
        </authorList>
    </citation>
    <scope>NUCLEOTIDE SEQUENCE</scope>
</reference>
<organism evidence="3">
    <name type="scientific">Portunus trituberculatus</name>
    <name type="common">Swimming crab</name>
    <name type="synonym">Neptunus trituberculatus</name>
    <dbReference type="NCBI Taxonomy" id="210409"/>
    <lineage>
        <taxon>Eukaryota</taxon>
        <taxon>Metazoa</taxon>
        <taxon>Ecdysozoa</taxon>
        <taxon>Arthropoda</taxon>
        <taxon>Crustacea</taxon>
        <taxon>Multicrustacea</taxon>
        <taxon>Malacostraca</taxon>
        <taxon>Eumalacostraca</taxon>
        <taxon>Eucarida</taxon>
        <taxon>Decapoda</taxon>
        <taxon>Pleocyemata</taxon>
        <taxon>Brachyura</taxon>
        <taxon>Eubrachyura</taxon>
        <taxon>Portunoidea</taxon>
        <taxon>Portunidae</taxon>
        <taxon>Portuninae</taxon>
        <taxon>Portunus</taxon>
    </lineage>
</organism>
<dbReference type="PANTHER" id="PTHR21407">
    <property type="entry name" value="RE43931P-RELATED"/>
    <property type="match status" value="1"/>
</dbReference>
<feature type="domain" description="C-type lectin" evidence="2">
    <location>
        <begin position="93"/>
        <end position="229"/>
    </location>
</feature>
<dbReference type="KEGG" id="ptru:123502130"/>
<feature type="signal peptide" evidence="1">
    <location>
        <begin position="1"/>
        <end position="16"/>
    </location>
</feature>
<dbReference type="AlphaFoldDB" id="A0A5C1K2N3"/>
<dbReference type="EMBL" id="MK389481">
    <property type="protein sequence ID" value="QEM39053.1"/>
    <property type="molecule type" value="mRNA"/>
</dbReference>
<dbReference type="PROSITE" id="PS50041">
    <property type="entry name" value="C_TYPE_LECTIN_2"/>
    <property type="match status" value="1"/>
</dbReference>
<keyword evidence="1" id="KW-0732">Signal</keyword>
<dbReference type="GO" id="GO:0030246">
    <property type="term" value="F:carbohydrate binding"/>
    <property type="evidence" value="ECO:0007669"/>
    <property type="project" value="UniProtKB-KW"/>
</dbReference>
<dbReference type="InterPro" id="IPR016186">
    <property type="entry name" value="C-type_lectin-like/link_sf"/>
</dbReference>
<dbReference type="InterPro" id="IPR016187">
    <property type="entry name" value="CTDL_fold"/>
</dbReference>
<dbReference type="SUPFAM" id="SSF56436">
    <property type="entry name" value="C-type lectin-like"/>
    <property type="match status" value="1"/>
</dbReference>
<dbReference type="SMART" id="SM00034">
    <property type="entry name" value="CLECT"/>
    <property type="match status" value="1"/>
</dbReference>
<sequence length="243" mass="26473">MKVAVVLLSCLAFAASSRRPYPSRYPSSGGGFPGRGSVIVFPDEVKGGGGSGGHVHPGVGVGNIYPPPVGHGGEPLVTSHCPRAISKDVHGTFLGHNYHFSWCADGGQRYTWEAARDYCTRLGPGWYPVAIESRDEDNYIIDIVGSHQSPWIWTGGNTLSNTNYVWQWLDGSSLIYTNWGQTGSLDRPQPDNAENNNERCLAILNQFYAGDFITFHDIGCHHTKPTICENSNVQVPVPVPQYG</sequence>
<dbReference type="CDD" id="cd00037">
    <property type="entry name" value="CLECT"/>
    <property type="match status" value="1"/>
</dbReference>
<keyword evidence="3" id="KW-0430">Lectin</keyword>
<dbReference type="OrthoDB" id="441660at2759"/>
<dbReference type="RefSeq" id="XP_045107284.1">
    <property type="nucleotide sequence ID" value="XM_045251349.1"/>
</dbReference>
<dbReference type="Gene3D" id="3.10.100.10">
    <property type="entry name" value="Mannose-Binding Protein A, subunit A"/>
    <property type="match status" value="1"/>
</dbReference>
<accession>A0A5C1K2N3</accession>
<dbReference type="GeneID" id="123502130"/>
<dbReference type="Pfam" id="PF00059">
    <property type="entry name" value="Lectin_C"/>
    <property type="match status" value="1"/>
</dbReference>
<feature type="chain" id="PRO_5023014449" evidence="1">
    <location>
        <begin position="17"/>
        <end position="243"/>
    </location>
</feature>
<name>A0A5C1K2N3_PORTR</name>
<evidence type="ECO:0000313" key="3">
    <source>
        <dbReference type="EMBL" id="QEM39053.1"/>
    </source>
</evidence>